<reference evidence="1" key="1">
    <citation type="submission" date="2015-12" db="EMBL/GenBank/DDBJ databases">
        <title>De novo transcriptome assembly of four potential Pierce s Disease insect vectors from Arizona vineyards.</title>
        <authorList>
            <person name="Tassone E.E."/>
        </authorList>
    </citation>
    <scope>NUCLEOTIDE SEQUENCE</scope>
</reference>
<dbReference type="PANTHER" id="PTHR31511">
    <property type="entry name" value="PROTEIN CBG23764"/>
    <property type="match status" value="1"/>
</dbReference>
<dbReference type="SUPFAM" id="SSF54060">
    <property type="entry name" value="His-Me finger endonucleases"/>
    <property type="match status" value="1"/>
</dbReference>
<sequence>SKLYRLWAVADENDTVTPALNNSAVDLFIKNQNCITDSAQYLNSVCEKIIFYLKYYISLWNNIKVNYVFECTYYKLNTLLESENLDGNFKTEAEGLTKESNLEEHLVGSFSKILGEMEEFEKKGSGWSLQCIDGLLIRMSKHKPLGGGKFIPLPEKIVKTRSVVNVQNDDDHCFKYAVLSSLFNSDKKHKNLPSAYKNLIHPFDFTVVKFPTEIQDIKKFEKVNACNCNIYALDEKNNVYPLKVSQFKFNKHIDLLYLSNEKTSHYCLITNLSRLVRSQKSKHHNNHLICRRCFKTFNKDYKYRDKSKLVKTADDLMKEHEMFCGLQEPSRYEFPKKMNVEFDKYQYTTKVPIVVYCDFETLSTPLTDTTQEHVIYSVGVRTCSSIPDLKNDTFIYTGTDTMSKFNEYLINLCKKVEELYARNIPMSPLTQEEEKRFQSAVNCEVCNKPFTEANMKVYDHDHMTGKFRFAAHKECNVQMKLPNFIPVYAHNLSNFDGHFIVRSLDCDDGEIKVIPNNTERYISFSKQYSGCNLWIRFLDSFRFLNYSLDNLVKGLTEFPIMGEAYADEAERKLLLRKGVLPYSYLDSMEKLEETSLPDRSKFYNTLTEEHVSDEDYTHAENIWRTFNIKNLGEYSDLYLKTDVLLLCEVFEQYRNLCFETYKLDPSWCYTSPGFSWTAMLKFTNIQLDILNDITQVQFIEAGIRGGLTQCVLRYAKANNA</sequence>
<proteinExistence type="predicted"/>
<evidence type="ECO:0008006" key="2">
    <source>
        <dbReference type="Google" id="ProtNLM"/>
    </source>
</evidence>
<dbReference type="InterPro" id="IPR038563">
    <property type="entry name" value="Endonuclease_7_sf"/>
</dbReference>
<dbReference type="AlphaFoldDB" id="A0A1B6DEU5"/>
<gene>
    <name evidence="1" type="ORF">g.4550</name>
</gene>
<dbReference type="EMBL" id="GEDC01013138">
    <property type="protein sequence ID" value="JAS24160.1"/>
    <property type="molecule type" value="Transcribed_RNA"/>
</dbReference>
<evidence type="ECO:0000313" key="1">
    <source>
        <dbReference type="EMBL" id="JAS24160.1"/>
    </source>
</evidence>
<feature type="non-terminal residue" evidence="1">
    <location>
        <position position="720"/>
    </location>
</feature>
<dbReference type="InterPro" id="IPR012337">
    <property type="entry name" value="RNaseH-like_sf"/>
</dbReference>
<dbReference type="PANTHER" id="PTHR31511:SF12">
    <property type="entry name" value="RHO TERMINATION FACTOR N-TERMINAL DOMAIN-CONTAINING PROTEIN"/>
    <property type="match status" value="1"/>
</dbReference>
<dbReference type="InterPro" id="IPR044925">
    <property type="entry name" value="His-Me_finger_sf"/>
</dbReference>
<dbReference type="SUPFAM" id="SSF53098">
    <property type="entry name" value="Ribonuclease H-like"/>
    <property type="match status" value="1"/>
</dbReference>
<accession>A0A1B6DEU5</accession>
<feature type="non-terminal residue" evidence="1">
    <location>
        <position position="1"/>
    </location>
</feature>
<protein>
    <recommendedName>
        <fullName evidence="2">DNA-directed DNA polymerase</fullName>
    </recommendedName>
</protein>
<organism evidence="1">
    <name type="scientific">Clastoptera arizonana</name>
    <name type="common">Arizona spittle bug</name>
    <dbReference type="NCBI Taxonomy" id="38151"/>
    <lineage>
        <taxon>Eukaryota</taxon>
        <taxon>Metazoa</taxon>
        <taxon>Ecdysozoa</taxon>
        <taxon>Arthropoda</taxon>
        <taxon>Hexapoda</taxon>
        <taxon>Insecta</taxon>
        <taxon>Pterygota</taxon>
        <taxon>Neoptera</taxon>
        <taxon>Paraneoptera</taxon>
        <taxon>Hemiptera</taxon>
        <taxon>Auchenorrhyncha</taxon>
        <taxon>Cercopoidea</taxon>
        <taxon>Clastopteridae</taxon>
        <taxon>Clastoptera</taxon>
    </lineage>
</organism>
<dbReference type="Gene3D" id="3.40.1800.10">
    <property type="entry name" value="His-Me finger endonucleases"/>
    <property type="match status" value="1"/>
</dbReference>
<name>A0A1B6DEU5_9HEMI</name>